<proteinExistence type="predicted"/>
<gene>
    <name evidence="2" type="ORF">HYFRA_00005113</name>
</gene>
<keyword evidence="3" id="KW-1185">Reference proteome</keyword>
<comment type="caution">
    <text evidence="2">The sequence shown here is derived from an EMBL/GenBank/DDBJ whole genome shotgun (WGS) entry which is preliminary data.</text>
</comment>
<sequence>MSTPNPTKSNSTHQRQGNKKKRRTRNCGGESYHKWRPQHIQWMIDGHTMYPNSWEKANGYMNDKSREQGQGEPFKTAMVKAYWRFLRIKQEKEEARAAGGANGGGGKVEEDDEDEEEYEDEEEGNGEEEGEGEMGMFFRGSMDGREGIARGGYELGNASTRQGSEGVFGKFPERRMDLDAVFSRNKIDRRPKEQRYEEPRNVNEQQGNFVYRKGMTWRPGMTWNGALISEEDFQAAEILLSLSMSGA</sequence>
<accession>A0A9N9LD83</accession>
<evidence type="ECO:0000313" key="2">
    <source>
        <dbReference type="EMBL" id="CAG8962070.1"/>
    </source>
</evidence>
<dbReference type="OrthoDB" id="10392336at2759"/>
<dbReference type="AlphaFoldDB" id="A0A9N9LD83"/>
<evidence type="ECO:0000313" key="3">
    <source>
        <dbReference type="Proteomes" id="UP000696280"/>
    </source>
</evidence>
<organism evidence="2 3">
    <name type="scientific">Hymenoscyphus fraxineus</name>
    <dbReference type="NCBI Taxonomy" id="746836"/>
    <lineage>
        <taxon>Eukaryota</taxon>
        <taxon>Fungi</taxon>
        <taxon>Dikarya</taxon>
        <taxon>Ascomycota</taxon>
        <taxon>Pezizomycotina</taxon>
        <taxon>Leotiomycetes</taxon>
        <taxon>Helotiales</taxon>
        <taxon>Helotiaceae</taxon>
        <taxon>Hymenoscyphus</taxon>
    </lineage>
</organism>
<feature type="compositionally biased region" description="Acidic residues" evidence="1">
    <location>
        <begin position="109"/>
        <end position="132"/>
    </location>
</feature>
<protein>
    <submittedName>
        <fullName evidence="2">Uncharacterized protein</fullName>
    </submittedName>
</protein>
<feature type="region of interest" description="Disordered" evidence="1">
    <location>
        <begin position="94"/>
        <end position="141"/>
    </location>
</feature>
<dbReference type="EMBL" id="CAJVRL010000127">
    <property type="protein sequence ID" value="CAG8962070.1"/>
    <property type="molecule type" value="Genomic_DNA"/>
</dbReference>
<feature type="region of interest" description="Disordered" evidence="1">
    <location>
        <begin position="1"/>
        <end position="32"/>
    </location>
</feature>
<evidence type="ECO:0000256" key="1">
    <source>
        <dbReference type="SAM" id="MobiDB-lite"/>
    </source>
</evidence>
<dbReference type="Proteomes" id="UP000696280">
    <property type="component" value="Unassembled WGS sequence"/>
</dbReference>
<feature type="compositionally biased region" description="Polar residues" evidence="1">
    <location>
        <begin position="1"/>
        <end position="15"/>
    </location>
</feature>
<feature type="compositionally biased region" description="Basic residues" evidence="1">
    <location>
        <begin position="16"/>
        <end position="25"/>
    </location>
</feature>
<name>A0A9N9LD83_9HELO</name>
<reference evidence="2" key="1">
    <citation type="submission" date="2021-07" db="EMBL/GenBank/DDBJ databases">
        <authorList>
            <person name="Durling M."/>
        </authorList>
    </citation>
    <scope>NUCLEOTIDE SEQUENCE</scope>
</reference>